<dbReference type="InterPro" id="IPR015424">
    <property type="entry name" value="PyrdxlP-dep_Trfase"/>
</dbReference>
<dbReference type="GO" id="GO:0008483">
    <property type="term" value="F:transaminase activity"/>
    <property type="evidence" value="ECO:0007669"/>
    <property type="project" value="UniProtKB-KW"/>
</dbReference>
<dbReference type="InterPro" id="IPR015422">
    <property type="entry name" value="PyrdxlP-dep_Trfase_small"/>
</dbReference>
<dbReference type="SUPFAM" id="SSF53383">
    <property type="entry name" value="PLP-dependent transferases"/>
    <property type="match status" value="1"/>
</dbReference>
<keyword evidence="4" id="KW-0808">Transferase</keyword>
<evidence type="ECO:0000256" key="2">
    <source>
        <dbReference type="ARBA" id="ARBA00022898"/>
    </source>
</evidence>
<dbReference type="Proteomes" id="UP001614394">
    <property type="component" value="Unassembled WGS sequence"/>
</dbReference>
<keyword evidence="5" id="KW-1185">Reference proteome</keyword>
<dbReference type="InterPro" id="IPR015421">
    <property type="entry name" value="PyrdxlP-dep_Trfase_major"/>
</dbReference>
<comment type="similarity">
    <text evidence="3">Belongs to the class-III pyridoxal-phosphate-dependent aminotransferase family.</text>
</comment>
<dbReference type="CDD" id="cd00610">
    <property type="entry name" value="OAT_like"/>
    <property type="match status" value="1"/>
</dbReference>
<dbReference type="InterPro" id="IPR005814">
    <property type="entry name" value="Aminotrans_3"/>
</dbReference>
<keyword evidence="2 3" id="KW-0663">Pyridoxal phosphate</keyword>
<gene>
    <name evidence="4" type="ORF">ACIGXA_33105</name>
</gene>
<dbReference type="PIRSF" id="PIRSF000521">
    <property type="entry name" value="Transaminase_4ab_Lys_Orn"/>
    <property type="match status" value="1"/>
</dbReference>
<proteinExistence type="inferred from homology"/>
<evidence type="ECO:0000256" key="1">
    <source>
        <dbReference type="ARBA" id="ARBA00001933"/>
    </source>
</evidence>
<dbReference type="PROSITE" id="PS00600">
    <property type="entry name" value="AA_TRANSFER_CLASS_3"/>
    <property type="match status" value="1"/>
</dbReference>
<reference evidence="4 5" key="1">
    <citation type="submission" date="2024-10" db="EMBL/GenBank/DDBJ databases">
        <title>The Natural Products Discovery Center: Release of the First 8490 Sequenced Strains for Exploring Actinobacteria Biosynthetic Diversity.</title>
        <authorList>
            <person name="Kalkreuter E."/>
            <person name="Kautsar S.A."/>
            <person name="Yang D."/>
            <person name="Bader C.D."/>
            <person name="Teijaro C.N."/>
            <person name="Fluegel L."/>
            <person name="Davis C.M."/>
            <person name="Simpson J.R."/>
            <person name="Lauterbach L."/>
            <person name="Steele A.D."/>
            <person name="Gui C."/>
            <person name="Meng S."/>
            <person name="Li G."/>
            <person name="Viehrig K."/>
            <person name="Ye F."/>
            <person name="Su P."/>
            <person name="Kiefer A.F."/>
            <person name="Nichols A."/>
            <person name="Cepeda A.J."/>
            <person name="Yan W."/>
            <person name="Fan B."/>
            <person name="Jiang Y."/>
            <person name="Adhikari A."/>
            <person name="Zheng C.-J."/>
            <person name="Schuster L."/>
            <person name="Cowan T.M."/>
            <person name="Smanski M.J."/>
            <person name="Chevrette M.G."/>
            <person name="De Carvalho L.P.S."/>
            <person name="Shen B."/>
        </authorList>
    </citation>
    <scope>NUCLEOTIDE SEQUENCE [LARGE SCALE GENOMIC DNA]</scope>
    <source>
        <strain evidence="4 5">NPDC053399</strain>
    </source>
</reference>
<organism evidence="4 5">
    <name type="scientific">Streptomyces fildesensis</name>
    <dbReference type="NCBI Taxonomy" id="375757"/>
    <lineage>
        <taxon>Bacteria</taxon>
        <taxon>Bacillati</taxon>
        <taxon>Actinomycetota</taxon>
        <taxon>Actinomycetes</taxon>
        <taxon>Kitasatosporales</taxon>
        <taxon>Streptomycetaceae</taxon>
        <taxon>Streptomyces</taxon>
    </lineage>
</organism>
<dbReference type="PANTHER" id="PTHR11986:SF121">
    <property type="entry name" value="BLR3010 PROTEIN"/>
    <property type="match status" value="1"/>
</dbReference>
<dbReference type="Gene3D" id="3.90.1150.10">
    <property type="entry name" value="Aspartate Aminotransferase, domain 1"/>
    <property type="match status" value="1"/>
</dbReference>
<evidence type="ECO:0000313" key="5">
    <source>
        <dbReference type="Proteomes" id="UP001614394"/>
    </source>
</evidence>
<dbReference type="EMBL" id="JBITYG010000012">
    <property type="protein sequence ID" value="MFI9105361.1"/>
    <property type="molecule type" value="Genomic_DNA"/>
</dbReference>
<evidence type="ECO:0000313" key="4">
    <source>
        <dbReference type="EMBL" id="MFI9105361.1"/>
    </source>
</evidence>
<dbReference type="Gene3D" id="3.40.640.10">
    <property type="entry name" value="Type I PLP-dependent aspartate aminotransferase-like (Major domain)"/>
    <property type="match status" value="1"/>
</dbReference>
<evidence type="ECO:0000256" key="3">
    <source>
        <dbReference type="RuleBase" id="RU003560"/>
    </source>
</evidence>
<dbReference type="InterPro" id="IPR050103">
    <property type="entry name" value="Class-III_PLP-dep_AT"/>
</dbReference>
<dbReference type="InterPro" id="IPR049704">
    <property type="entry name" value="Aminotrans_3_PPA_site"/>
</dbReference>
<dbReference type="Pfam" id="PF00202">
    <property type="entry name" value="Aminotran_3"/>
    <property type="match status" value="1"/>
</dbReference>
<protein>
    <submittedName>
        <fullName evidence="4">Aspartate aminotransferase family protein</fullName>
    </submittedName>
</protein>
<name>A0ABW8CJ03_9ACTN</name>
<dbReference type="RefSeq" id="WP_399656055.1">
    <property type="nucleotide sequence ID" value="NZ_JBITYG010000012.1"/>
</dbReference>
<comment type="caution">
    <text evidence="4">The sequence shown here is derived from an EMBL/GenBank/DDBJ whole genome shotgun (WGS) entry which is preliminary data.</text>
</comment>
<dbReference type="PANTHER" id="PTHR11986">
    <property type="entry name" value="AMINOTRANSFERASE CLASS III"/>
    <property type="match status" value="1"/>
</dbReference>
<keyword evidence="4" id="KW-0032">Aminotransferase</keyword>
<comment type="cofactor">
    <cofactor evidence="1">
        <name>pyridoxal 5'-phosphate</name>
        <dbReference type="ChEBI" id="CHEBI:597326"/>
    </cofactor>
</comment>
<sequence>MTPSESQPVEPPLVAKGFDLATLLAERGGERYDLHTRHLNHQLPRMLHTIGFDKVYERAEGAHFWDAEGQDYLDMLAGFGVMGLGRHHPVVRKALHDVLDAGLADLTRFDCQPLPGLLAEKLLTYSPHLDRVFFGNSGTEAVETALKFARYATGRPRILYCSHAFHGLTTGSLSVNGEDGFRDGFAPLLPDTAIPLGDLDALERELKRGDVAGLIVEPIQGKGVHEAPPGYLRAAQDLLHKHKALLIADEVQTGLGRTGDFYAYQHEAGVEPDLLCVSKALSGGYVPVSATLGKDWIFKKVYSSMDRVLVHSASFGSNAQAMAAGLATLSVMDDEGVVANARHTGDLLRTRLAALVDRYELLREVRGRGLMIGIEFGKPTSLGLRSRWAMLQAARKGLFAQMVVVPLLQRHRILTQVSGDHLEVIKLIPPLIIDESDVDRFVEAFTAVMDDAHGGGGLMWDFGRTLVKQAVANR</sequence>
<accession>A0ABW8CJ03</accession>